<dbReference type="KEGG" id="eln:NRG857_05897"/>
<organism evidence="1 2">
    <name type="scientific">Escherichia coli O83:H1 (strain NRG 857C / AIEC)</name>
    <dbReference type="NCBI Taxonomy" id="685038"/>
    <lineage>
        <taxon>Bacteria</taxon>
        <taxon>Pseudomonadati</taxon>
        <taxon>Pseudomonadota</taxon>
        <taxon>Gammaproteobacteria</taxon>
        <taxon>Enterobacterales</taxon>
        <taxon>Enterobacteriaceae</taxon>
        <taxon>Escherichia</taxon>
    </lineage>
</organism>
<evidence type="ECO:0000313" key="1">
    <source>
        <dbReference type="EMBL" id="ADR26609.1"/>
    </source>
</evidence>
<dbReference type="AlphaFoldDB" id="A0A0H3EGH3"/>
<keyword evidence="2" id="KW-1185">Reference proteome</keyword>
<reference evidence="1 2" key="1">
    <citation type="journal article" date="2010" name="BMC Genomics">
        <title>Genome sequence of adherent-invasive Escherichia coli and comparative genomic analysis with other E. coli pathotypes.</title>
        <authorList>
            <person name="Nash J.H."/>
            <person name="Villegas A."/>
            <person name="Kropinski A.M."/>
            <person name="Aguilar-Valenzuela R."/>
            <person name="Konczy P."/>
            <person name="Mascarenhas M."/>
            <person name="Ziebell K."/>
            <person name="Torres A.G."/>
            <person name="Karmali M.A."/>
            <person name="Coombes B.K."/>
        </authorList>
    </citation>
    <scope>NUCLEOTIDE SEQUENCE [LARGE SCALE GENOMIC DNA]</scope>
    <source>
        <strain evidence="2">NRG 857C / AIEC</strain>
    </source>
</reference>
<protein>
    <submittedName>
        <fullName evidence="1">Uncharacterized protein</fullName>
    </submittedName>
</protein>
<dbReference type="Proteomes" id="UP000008614">
    <property type="component" value="Chromosome"/>
</dbReference>
<proteinExistence type="predicted"/>
<dbReference type="HOGENOM" id="CLU_185109_0_0_6"/>
<evidence type="ECO:0000313" key="2">
    <source>
        <dbReference type="Proteomes" id="UP000008614"/>
    </source>
</evidence>
<sequence length="94" mass="10631">MHLPPPSLHDFTPLSLGLLCARSGSRGARDSLKVDSSFCRETYTVSVIPKSLKLKQSNGLLSVFMRCHLINRRKQFRLVYDAVVRQALCDAKER</sequence>
<name>A0A0H3EGH3_ECO8N</name>
<dbReference type="EMBL" id="CP001855">
    <property type="protein sequence ID" value="ADR26609.1"/>
    <property type="molecule type" value="Genomic_DNA"/>
</dbReference>
<gene>
    <name evidence="1" type="ordered locus">NRG857_05897</name>
</gene>
<accession>A0A0H3EGH3</accession>